<dbReference type="InterPro" id="IPR045800">
    <property type="entry name" value="HMBD"/>
</dbReference>
<keyword evidence="3" id="KW-0732">Signal</keyword>
<dbReference type="NCBIfam" id="TIGR01730">
    <property type="entry name" value="RND_mfp"/>
    <property type="match status" value="1"/>
</dbReference>
<accession>Q01PJ9</accession>
<dbReference type="FunFam" id="2.40.30.170:FF:000010">
    <property type="entry name" value="Efflux RND transporter periplasmic adaptor subunit"/>
    <property type="match status" value="1"/>
</dbReference>
<dbReference type="GO" id="GO:0046914">
    <property type="term" value="F:transition metal ion binding"/>
    <property type="evidence" value="ECO:0007669"/>
    <property type="project" value="TreeGrafter"/>
</dbReference>
<reference evidence="9" key="1">
    <citation type="submission" date="2006-10" db="EMBL/GenBank/DDBJ databases">
        <title>Complete sequence of Solibacter usitatus Ellin6076.</title>
        <authorList>
            <consortium name="US DOE Joint Genome Institute"/>
            <person name="Copeland A."/>
            <person name="Lucas S."/>
            <person name="Lapidus A."/>
            <person name="Barry K."/>
            <person name="Detter J.C."/>
            <person name="Glavina del Rio T."/>
            <person name="Hammon N."/>
            <person name="Israni S."/>
            <person name="Dalin E."/>
            <person name="Tice H."/>
            <person name="Pitluck S."/>
            <person name="Thompson L.S."/>
            <person name="Brettin T."/>
            <person name="Bruce D."/>
            <person name="Han C."/>
            <person name="Tapia R."/>
            <person name="Gilna P."/>
            <person name="Schmutz J."/>
            <person name="Larimer F."/>
            <person name="Land M."/>
            <person name="Hauser L."/>
            <person name="Kyrpides N."/>
            <person name="Mikhailova N."/>
            <person name="Janssen P.H."/>
            <person name="Kuske C.R."/>
            <person name="Richardson P."/>
        </authorList>
    </citation>
    <scope>NUCLEOTIDE SEQUENCE</scope>
    <source>
        <strain evidence="9">Ellin6076</strain>
    </source>
</reference>
<dbReference type="FunFam" id="2.40.420.20:FF:000003">
    <property type="entry name" value="Cation efflux system protein cusB"/>
    <property type="match status" value="1"/>
</dbReference>
<evidence type="ECO:0000256" key="1">
    <source>
        <dbReference type="ARBA" id="ARBA00009477"/>
    </source>
</evidence>
<evidence type="ECO:0000256" key="2">
    <source>
        <dbReference type="ARBA" id="ARBA00022448"/>
    </source>
</evidence>
<dbReference type="HOGENOM" id="CLU_018816_13_1_0"/>
<name>Q01PJ9_SOLUE</name>
<dbReference type="GO" id="GO:0022857">
    <property type="term" value="F:transmembrane transporter activity"/>
    <property type="evidence" value="ECO:0007669"/>
    <property type="project" value="InterPro"/>
</dbReference>
<dbReference type="GO" id="GO:0060003">
    <property type="term" value="P:copper ion export"/>
    <property type="evidence" value="ECO:0007669"/>
    <property type="project" value="TreeGrafter"/>
</dbReference>
<dbReference type="EMBL" id="CP000473">
    <property type="protein sequence ID" value="ABJ88421.1"/>
    <property type="molecule type" value="Genomic_DNA"/>
</dbReference>
<dbReference type="Gene3D" id="2.40.420.20">
    <property type="match status" value="1"/>
</dbReference>
<feature type="domain" description="CusB-like barrel-sandwich hybrid" evidence="6">
    <location>
        <begin position="123"/>
        <end position="253"/>
    </location>
</feature>
<dbReference type="GO" id="GO:0030288">
    <property type="term" value="C:outer membrane-bounded periplasmic space"/>
    <property type="evidence" value="ECO:0007669"/>
    <property type="project" value="TreeGrafter"/>
</dbReference>
<evidence type="ECO:0000256" key="4">
    <source>
        <dbReference type="ARBA" id="ARBA00023065"/>
    </source>
</evidence>
<evidence type="ECO:0000259" key="7">
    <source>
        <dbReference type="Pfam" id="PF25954"/>
    </source>
</evidence>
<keyword evidence="2" id="KW-0813">Transport</keyword>
<proteinExistence type="inferred from homology"/>
<dbReference type="InterPro" id="IPR058790">
    <property type="entry name" value="BSH_CusB"/>
</dbReference>
<dbReference type="InterPro" id="IPR058792">
    <property type="entry name" value="Beta-barrel_RND_2"/>
</dbReference>
<dbReference type="Pfam" id="PF25975">
    <property type="entry name" value="CzcB_C"/>
    <property type="match status" value="1"/>
</dbReference>
<evidence type="ECO:0000259" key="6">
    <source>
        <dbReference type="Pfam" id="PF25919"/>
    </source>
</evidence>
<feature type="domain" description="CusB-like beta-barrel" evidence="7">
    <location>
        <begin position="257"/>
        <end position="333"/>
    </location>
</feature>
<gene>
    <name evidence="9" type="ordered locus">Acid_7513</name>
</gene>
<dbReference type="GO" id="GO:0015679">
    <property type="term" value="P:plasma membrane copper ion transport"/>
    <property type="evidence" value="ECO:0007669"/>
    <property type="project" value="TreeGrafter"/>
</dbReference>
<dbReference type="OrthoDB" id="9765657at2"/>
<evidence type="ECO:0000256" key="3">
    <source>
        <dbReference type="ARBA" id="ARBA00022729"/>
    </source>
</evidence>
<dbReference type="Pfam" id="PF25919">
    <property type="entry name" value="BSH_CusB"/>
    <property type="match status" value="1"/>
</dbReference>
<dbReference type="STRING" id="234267.Acid_7513"/>
<dbReference type="InterPro" id="IPR051909">
    <property type="entry name" value="MFP_Cation_Efflux"/>
</dbReference>
<dbReference type="GO" id="GO:0016020">
    <property type="term" value="C:membrane"/>
    <property type="evidence" value="ECO:0007669"/>
    <property type="project" value="InterPro"/>
</dbReference>
<dbReference type="KEGG" id="sus:Acid_7513"/>
<dbReference type="AlphaFoldDB" id="Q01PJ9"/>
<organism evidence="9">
    <name type="scientific">Solibacter usitatus (strain Ellin6076)</name>
    <dbReference type="NCBI Taxonomy" id="234267"/>
    <lineage>
        <taxon>Bacteria</taxon>
        <taxon>Pseudomonadati</taxon>
        <taxon>Acidobacteriota</taxon>
        <taxon>Terriglobia</taxon>
        <taxon>Bryobacterales</taxon>
        <taxon>Solibacteraceae</taxon>
        <taxon>Candidatus Solibacter</taxon>
    </lineage>
</organism>
<dbReference type="Pfam" id="PF19335">
    <property type="entry name" value="HMBD"/>
    <property type="match status" value="1"/>
</dbReference>
<evidence type="ECO:0000313" key="9">
    <source>
        <dbReference type="EMBL" id="ABJ88421.1"/>
    </source>
</evidence>
<sequence precursor="true">MKTLLALAAIGLAWAGGYGYGRWYAKPAPGEKKPLYWVDPMHPWYKSDKPGVAPDCNMKLVPVMAGDEARYERRANRMPEGSVQITPEKQQLIGVEYGAVEYENVSGALRAAARVTLDETKISKVNSKLEGWLEQVFVDSIGRQVNKGEPLVTIYSPEALATQQEYLLAIKGRDMMHDSPVHEMLGSTENLIAAARKRLELWDIGESQIAAITTAGQAVKYLTLYAPASGVVMERNAFAKQRIMPDTVLYNIADLSTVWVVADVFEYEAAGVRIGQAAALTLAYLPGRTFRGHVSYILPTIDPATRTVKVRVEFSNPEFLLKPEMYGEVEFQTGGTRRLVVPQTAVLNSGDRQTVFVDRGNGYFEPRDVKIGAQNSGRTEILSGLKAGERIVISGNFLIDSESQLKTALGGASK</sequence>
<dbReference type="Gene3D" id="2.40.30.170">
    <property type="match status" value="1"/>
</dbReference>
<protein>
    <submittedName>
        <fullName evidence="9">Efflux transporter, RND family, MFP subunit</fullName>
    </submittedName>
</protein>
<dbReference type="eggNOG" id="COG0845">
    <property type="taxonomic scope" value="Bacteria"/>
</dbReference>
<dbReference type="PANTHER" id="PTHR30097:SF15">
    <property type="entry name" value="CATION EFFLUX SYSTEM PROTEIN CUSB"/>
    <property type="match status" value="1"/>
</dbReference>
<dbReference type="InParanoid" id="Q01PJ9"/>
<dbReference type="SUPFAM" id="SSF111369">
    <property type="entry name" value="HlyD-like secretion proteins"/>
    <property type="match status" value="1"/>
</dbReference>
<feature type="domain" description="CzcB-like C-terminal circularly permuted SH3-like" evidence="8">
    <location>
        <begin position="340"/>
        <end position="399"/>
    </location>
</feature>
<evidence type="ECO:0000259" key="5">
    <source>
        <dbReference type="Pfam" id="PF19335"/>
    </source>
</evidence>
<dbReference type="Pfam" id="PF25954">
    <property type="entry name" value="Beta-barrel_RND_2"/>
    <property type="match status" value="1"/>
</dbReference>
<dbReference type="FunCoup" id="Q01PJ9">
    <property type="interactions" value="191"/>
</dbReference>
<dbReference type="PANTHER" id="PTHR30097">
    <property type="entry name" value="CATION EFFLUX SYSTEM PROTEIN CUSB"/>
    <property type="match status" value="1"/>
</dbReference>
<dbReference type="InterPro" id="IPR006143">
    <property type="entry name" value="RND_pump_MFP"/>
</dbReference>
<feature type="domain" description="Heavy metal binding" evidence="5">
    <location>
        <begin position="36"/>
        <end position="63"/>
    </location>
</feature>
<dbReference type="InterPro" id="IPR058649">
    <property type="entry name" value="CzcB_C"/>
</dbReference>
<comment type="similarity">
    <text evidence="1">Belongs to the membrane fusion protein (MFP) (TC 8.A.1) family.</text>
</comment>
<keyword evidence="4" id="KW-0406">Ion transport</keyword>
<evidence type="ECO:0000259" key="8">
    <source>
        <dbReference type="Pfam" id="PF25975"/>
    </source>
</evidence>